<dbReference type="EMBL" id="MU394354">
    <property type="protein sequence ID" value="KAI6083345.1"/>
    <property type="molecule type" value="Genomic_DNA"/>
</dbReference>
<keyword evidence="2" id="KW-1185">Reference proteome</keyword>
<comment type="caution">
    <text evidence="1">The sequence shown here is derived from an EMBL/GenBank/DDBJ whole genome shotgun (WGS) entry which is preliminary data.</text>
</comment>
<proteinExistence type="predicted"/>
<organism evidence="1 2">
    <name type="scientific">Hypoxylon rubiginosum</name>
    <dbReference type="NCBI Taxonomy" id="110542"/>
    <lineage>
        <taxon>Eukaryota</taxon>
        <taxon>Fungi</taxon>
        <taxon>Dikarya</taxon>
        <taxon>Ascomycota</taxon>
        <taxon>Pezizomycotina</taxon>
        <taxon>Sordariomycetes</taxon>
        <taxon>Xylariomycetidae</taxon>
        <taxon>Xylariales</taxon>
        <taxon>Hypoxylaceae</taxon>
        <taxon>Hypoxylon</taxon>
    </lineage>
</organism>
<evidence type="ECO:0000313" key="2">
    <source>
        <dbReference type="Proteomes" id="UP001497680"/>
    </source>
</evidence>
<gene>
    <name evidence="1" type="ORF">F4821DRAFT_281008</name>
</gene>
<reference evidence="1 2" key="1">
    <citation type="journal article" date="2022" name="New Phytol.">
        <title>Ecological generalism drives hyperdiversity of secondary metabolite gene clusters in xylarialean endophytes.</title>
        <authorList>
            <person name="Franco M.E.E."/>
            <person name="Wisecaver J.H."/>
            <person name="Arnold A.E."/>
            <person name="Ju Y.M."/>
            <person name="Slot J.C."/>
            <person name="Ahrendt S."/>
            <person name="Moore L.P."/>
            <person name="Eastman K.E."/>
            <person name="Scott K."/>
            <person name="Konkel Z."/>
            <person name="Mondo S.J."/>
            <person name="Kuo A."/>
            <person name="Hayes R.D."/>
            <person name="Haridas S."/>
            <person name="Andreopoulos B."/>
            <person name="Riley R."/>
            <person name="LaButti K."/>
            <person name="Pangilinan J."/>
            <person name="Lipzen A."/>
            <person name="Amirebrahimi M."/>
            <person name="Yan J."/>
            <person name="Adam C."/>
            <person name="Keymanesh K."/>
            <person name="Ng V."/>
            <person name="Louie K."/>
            <person name="Northen T."/>
            <person name="Drula E."/>
            <person name="Henrissat B."/>
            <person name="Hsieh H.M."/>
            <person name="Youens-Clark K."/>
            <person name="Lutzoni F."/>
            <person name="Miadlikowska J."/>
            <person name="Eastwood D.C."/>
            <person name="Hamelin R.C."/>
            <person name="Grigoriev I.V."/>
            <person name="U'Ren J.M."/>
        </authorList>
    </citation>
    <scope>NUCLEOTIDE SEQUENCE [LARGE SCALE GENOMIC DNA]</scope>
    <source>
        <strain evidence="1 2">ER1909</strain>
    </source>
</reference>
<name>A0ACC0CSR7_9PEZI</name>
<accession>A0ACC0CSR7</accession>
<protein>
    <submittedName>
        <fullName evidence="1">Heterokaryon incompatibility protein-domain-containing protein</fullName>
    </submittedName>
</protein>
<evidence type="ECO:0000313" key="1">
    <source>
        <dbReference type="EMBL" id="KAI6083345.1"/>
    </source>
</evidence>
<dbReference type="Proteomes" id="UP001497680">
    <property type="component" value="Unassembled WGS sequence"/>
</dbReference>
<sequence>MAGSESASDLNTKSHIFFTQASPFLKIKRLGRVGVTHQTPPRLAKEADFDQQWQAVLDDRGSYIDDQGRRVSVKRRYSPTSLSEDNDVEWAAYNAAKLILLLTTWDIRDYNRDEPASIIWRLYLDSMQHASEEKIKDLLVTELIRMRNQADTRTTITLTPNPYSYPALPMEPSAIRLVILLPSTQRYSDIVCKLCNGTLDRSKYEALSYVWGDASRTKSIIVNDRQFKVTENLEAALRNIRYHDNSQRVIVWLGPESEDSSDIFNLLSIFHKRFEKAHWIYKKLSNYRRLIEIAEAMEHQGDFDGLEGEFTLMFTSINHMLKRPWFRRVWCIQEFILGRHVLFQCGQSILASEDFESSILLLNETVTIGPEFPGHVSDSNELNRAYLESRQPITSIGRFLSWKTKHDRISVLGLLSAFSEWEASDPRDKVFGLYGIVPKKNQDRDALKPDYTLNTAEVYNNVAVYFLRKYRNLDILSIATHPPKGFPIMSFYRLLPSWVPDWRDGSRFGINNLCRPIAFYRSDDNTTYFDGIYNASFGLEATPINLIDHCQVLVLNGINVDTIEVIGTWHPGNYGGRDVSLELISEWQEIVDFSKERCYRFSGQPIREAWWRIVLGDIMGDTGTDKREGETGFRNRIPLQDALQDVKLHCFPSSPPSAKDDNEAIEEARIQNKLMCYRRFFRTAKGLLGLAPLWAKKGDHVVVLFGGRVPFILRKYHRWYHIVGESYVHGIMDGEVIPQPRIEEFQDLKMEQFHLA</sequence>